<dbReference type="SUPFAM" id="SSF52799">
    <property type="entry name" value="(Phosphotyrosine protein) phosphatases II"/>
    <property type="match status" value="1"/>
</dbReference>
<dbReference type="EMBL" id="MN740800">
    <property type="protein sequence ID" value="QHU12451.1"/>
    <property type="molecule type" value="Genomic_DNA"/>
</dbReference>
<keyword evidence="2" id="KW-0904">Protein phosphatase</keyword>
<dbReference type="InterPro" id="IPR000387">
    <property type="entry name" value="Tyr_Pase_dom"/>
</dbReference>
<keyword evidence="1" id="KW-0378">Hydrolase</keyword>
<dbReference type="PANTHER" id="PTHR10159">
    <property type="entry name" value="DUAL SPECIFICITY PROTEIN PHOSPHATASE"/>
    <property type="match status" value="1"/>
</dbReference>
<proteinExistence type="predicted"/>
<evidence type="ECO:0000313" key="5">
    <source>
        <dbReference type="EMBL" id="QHU12451.1"/>
    </source>
</evidence>
<feature type="domain" description="Tyrosine-protein phosphatase" evidence="3">
    <location>
        <begin position="4"/>
        <end position="151"/>
    </location>
</feature>
<dbReference type="SMART" id="SM00195">
    <property type="entry name" value="DSPc"/>
    <property type="match status" value="1"/>
</dbReference>
<dbReference type="Pfam" id="PF00782">
    <property type="entry name" value="DSPc"/>
    <property type="match status" value="1"/>
</dbReference>
<dbReference type="GO" id="GO:0005737">
    <property type="term" value="C:cytoplasm"/>
    <property type="evidence" value="ECO:0007669"/>
    <property type="project" value="TreeGrafter"/>
</dbReference>
<evidence type="ECO:0000256" key="2">
    <source>
        <dbReference type="ARBA" id="ARBA00022912"/>
    </source>
</evidence>
<dbReference type="InterPro" id="IPR029021">
    <property type="entry name" value="Prot-tyrosine_phosphatase-like"/>
</dbReference>
<protein>
    <recommendedName>
        <fullName evidence="6">Dual specificity phosphatase catalytic domain</fullName>
    </recommendedName>
</protein>
<dbReference type="Gene3D" id="3.90.190.10">
    <property type="entry name" value="Protein tyrosine phosphatase superfamily"/>
    <property type="match status" value="1"/>
</dbReference>
<evidence type="ECO:0000259" key="3">
    <source>
        <dbReference type="PROSITE" id="PS50054"/>
    </source>
</evidence>
<dbReference type="PROSITE" id="PS50054">
    <property type="entry name" value="TYR_PHOSPHATASE_DUAL"/>
    <property type="match status" value="1"/>
</dbReference>
<dbReference type="InterPro" id="IPR016130">
    <property type="entry name" value="Tyr_Pase_AS"/>
</dbReference>
<dbReference type="PANTHER" id="PTHR10159:SF519">
    <property type="entry name" value="DUAL SPECIFICITY PROTEIN PHOSPHATASE MPK3"/>
    <property type="match status" value="1"/>
</dbReference>
<feature type="domain" description="Tyrosine specific protein phosphatases" evidence="4">
    <location>
        <begin position="75"/>
        <end position="139"/>
    </location>
</feature>
<name>A0A6C0K5M4_9ZZZZ</name>
<evidence type="ECO:0008006" key="6">
    <source>
        <dbReference type="Google" id="ProtNLM"/>
    </source>
</evidence>
<dbReference type="GO" id="GO:0004721">
    <property type="term" value="F:phosphoprotein phosphatase activity"/>
    <property type="evidence" value="ECO:0007669"/>
    <property type="project" value="UniProtKB-KW"/>
</dbReference>
<accession>A0A6C0K5M4</accession>
<reference evidence="5" key="1">
    <citation type="journal article" date="2020" name="Nature">
        <title>Giant virus diversity and host interactions through global metagenomics.</title>
        <authorList>
            <person name="Schulz F."/>
            <person name="Roux S."/>
            <person name="Paez-Espino D."/>
            <person name="Jungbluth S."/>
            <person name="Walsh D.A."/>
            <person name="Denef V.J."/>
            <person name="McMahon K.D."/>
            <person name="Konstantinidis K.T."/>
            <person name="Eloe-Fadrosh E.A."/>
            <person name="Kyrpides N.C."/>
            <person name="Woyke T."/>
        </authorList>
    </citation>
    <scope>NUCLEOTIDE SEQUENCE</scope>
    <source>
        <strain evidence="5">GVMAG-S-1101171-110</strain>
    </source>
</reference>
<dbReference type="InterPro" id="IPR000340">
    <property type="entry name" value="Dual-sp_phosphatase_cat-dom"/>
</dbReference>
<dbReference type="InterPro" id="IPR020422">
    <property type="entry name" value="TYR_PHOSPHATASE_DUAL_dom"/>
</dbReference>
<sequence length="162" mass="18871">MEGVPDAHEIVSGIWLGNKRAALNEKWLKEHHITAVFNATKDVPFSPSIRKQYRIPVDDNLKPEEIRNMTLWSHEIVYNVLKERNEGNQILIHCMAGMQRSAVIVGMYLISTRGFSWHQAIQYIQSIRPIAFRPNPNFKDSLIAFDKSYHEEILPNITKMEW</sequence>
<dbReference type="CDD" id="cd14498">
    <property type="entry name" value="DSP"/>
    <property type="match status" value="1"/>
</dbReference>
<dbReference type="AlphaFoldDB" id="A0A6C0K5M4"/>
<organism evidence="5">
    <name type="scientific">viral metagenome</name>
    <dbReference type="NCBI Taxonomy" id="1070528"/>
    <lineage>
        <taxon>unclassified sequences</taxon>
        <taxon>metagenomes</taxon>
        <taxon>organismal metagenomes</taxon>
    </lineage>
</organism>
<dbReference type="PROSITE" id="PS50056">
    <property type="entry name" value="TYR_PHOSPHATASE_2"/>
    <property type="match status" value="1"/>
</dbReference>
<evidence type="ECO:0000259" key="4">
    <source>
        <dbReference type="PROSITE" id="PS50056"/>
    </source>
</evidence>
<evidence type="ECO:0000256" key="1">
    <source>
        <dbReference type="ARBA" id="ARBA00022801"/>
    </source>
</evidence>
<dbReference type="PROSITE" id="PS00383">
    <property type="entry name" value="TYR_PHOSPHATASE_1"/>
    <property type="match status" value="1"/>
</dbReference>
<dbReference type="GO" id="GO:0043409">
    <property type="term" value="P:negative regulation of MAPK cascade"/>
    <property type="evidence" value="ECO:0007669"/>
    <property type="project" value="TreeGrafter"/>
</dbReference>